<dbReference type="PANTHER" id="PTHR46630">
    <property type="entry name" value="TETRATRICOPEPTIDE REPEAT PROTEIN 29"/>
    <property type="match status" value="1"/>
</dbReference>
<dbReference type="InterPro" id="IPR001387">
    <property type="entry name" value="Cro/C1-type_HTH"/>
</dbReference>
<dbReference type="Gene3D" id="1.25.40.10">
    <property type="entry name" value="Tetratricopeptide repeat domain"/>
    <property type="match status" value="3"/>
</dbReference>
<dbReference type="SMART" id="SM00028">
    <property type="entry name" value="TPR"/>
    <property type="match status" value="3"/>
</dbReference>
<dbReference type="CDD" id="cd00093">
    <property type="entry name" value="HTH_XRE"/>
    <property type="match status" value="1"/>
</dbReference>
<keyword evidence="4 6" id="KW-0802">TPR repeat</keyword>
<dbReference type="Gene3D" id="1.10.260.40">
    <property type="entry name" value="lambda repressor-like DNA-binding domains"/>
    <property type="match status" value="1"/>
</dbReference>
<keyword evidence="2" id="KW-0963">Cytoplasm</keyword>
<organism evidence="8 9">
    <name type="scientific">Tumebacillus algifaecis</name>
    <dbReference type="NCBI Taxonomy" id="1214604"/>
    <lineage>
        <taxon>Bacteria</taxon>
        <taxon>Bacillati</taxon>
        <taxon>Bacillota</taxon>
        <taxon>Bacilli</taxon>
        <taxon>Bacillales</taxon>
        <taxon>Alicyclobacillaceae</taxon>
        <taxon>Tumebacillus</taxon>
    </lineage>
</organism>
<evidence type="ECO:0000256" key="6">
    <source>
        <dbReference type="PROSITE-ProRule" id="PRU00339"/>
    </source>
</evidence>
<dbReference type="GO" id="GO:0003677">
    <property type="term" value="F:DNA binding"/>
    <property type="evidence" value="ECO:0007669"/>
    <property type="project" value="InterPro"/>
</dbReference>
<dbReference type="GO" id="GO:0005737">
    <property type="term" value="C:cytoplasm"/>
    <property type="evidence" value="ECO:0007669"/>
    <property type="project" value="UniProtKB-SubCell"/>
</dbReference>
<evidence type="ECO:0000256" key="4">
    <source>
        <dbReference type="ARBA" id="ARBA00022803"/>
    </source>
</evidence>
<dbReference type="InterPro" id="IPR019734">
    <property type="entry name" value="TPR_rpt"/>
</dbReference>
<keyword evidence="3" id="KW-0677">Repeat</keyword>
<accession>A0A223D4J5</accession>
<dbReference type="PROSITE" id="PS50943">
    <property type="entry name" value="HTH_CROC1"/>
    <property type="match status" value="1"/>
</dbReference>
<dbReference type="EMBL" id="CP022657">
    <property type="protein sequence ID" value="ASS76455.1"/>
    <property type="molecule type" value="Genomic_DNA"/>
</dbReference>
<dbReference type="Proteomes" id="UP000214688">
    <property type="component" value="Chromosome"/>
</dbReference>
<dbReference type="KEGG" id="tab:CIG75_16810"/>
<evidence type="ECO:0000259" key="7">
    <source>
        <dbReference type="PROSITE" id="PS50943"/>
    </source>
</evidence>
<dbReference type="SUPFAM" id="SSF48452">
    <property type="entry name" value="TPR-like"/>
    <property type="match status" value="2"/>
</dbReference>
<evidence type="ECO:0000313" key="8">
    <source>
        <dbReference type="EMBL" id="ASS76455.1"/>
    </source>
</evidence>
<dbReference type="SMART" id="SM00530">
    <property type="entry name" value="HTH_XRE"/>
    <property type="match status" value="1"/>
</dbReference>
<dbReference type="InterPro" id="IPR051476">
    <property type="entry name" value="Bac_ResReg_Asp_Phosphatase"/>
</dbReference>
<keyword evidence="9" id="KW-1185">Reference proteome</keyword>
<feature type="domain" description="HTH cro/C1-type" evidence="7">
    <location>
        <begin position="11"/>
        <end position="64"/>
    </location>
</feature>
<comment type="similarity">
    <text evidence="5">Belongs to the Rap family.</text>
</comment>
<comment type="subcellular location">
    <subcellularLocation>
        <location evidence="1">Cytoplasm</location>
    </subcellularLocation>
</comment>
<evidence type="ECO:0000256" key="3">
    <source>
        <dbReference type="ARBA" id="ARBA00022737"/>
    </source>
</evidence>
<proteinExistence type="inferred from homology"/>
<dbReference type="OrthoDB" id="290878at2"/>
<evidence type="ECO:0000256" key="2">
    <source>
        <dbReference type="ARBA" id="ARBA00022490"/>
    </source>
</evidence>
<dbReference type="AlphaFoldDB" id="A0A223D4J5"/>
<dbReference type="InterPro" id="IPR010982">
    <property type="entry name" value="Lambda_DNA-bd_dom_sf"/>
</dbReference>
<dbReference type="Pfam" id="PF01381">
    <property type="entry name" value="HTH_3"/>
    <property type="match status" value="1"/>
</dbReference>
<dbReference type="PROSITE" id="PS50005">
    <property type="entry name" value="TPR"/>
    <property type="match status" value="1"/>
</dbReference>
<feature type="repeat" description="TPR" evidence="6">
    <location>
        <begin position="193"/>
        <end position="226"/>
    </location>
</feature>
<reference evidence="8 9" key="1">
    <citation type="journal article" date="2015" name="Int. J. Syst. Evol. Microbiol.">
        <title>Tumebacillus algifaecis sp. nov., isolated from decomposing algal scum.</title>
        <authorList>
            <person name="Wu Y.F."/>
            <person name="Zhang B."/>
            <person name="Xing P."/>
            <person name="Wu Q.L."/>
            <person name="Liu S.J."/>
        </authorList>
    </citation>
    <scope>NUCLEOTIDE SEQUENCE [LARGE SCALE GENOMIC DNA]</scope>
    <source>
        <strain evidence="8 9">THMBR28</strain>
    </source>
</reference>
<dbReference type="InterPro" id="IPR011990">
    <property type="entry name" value="TPR-like_helical_dom_sf"/>
</dbReference>
<evidence type="ECO:0000256" key="1">
    <source>
        <dbReference type="ARBA" id="ARBA00004496"/>
    </source>
</evidence>
<sequence length="430" mass="49865">MMGMMSLGQRVRELRLKKGTTQIELASGICTPSLISQIESDRARPSYKTLVAIANRLEVPLEQLLKEVNLDLEYSSKYKLAMSMVRAKEFQTAMPLLHDLLEHTQHRIPQENLQIEFARCHIALGNLLEAEKVLNQLYQICNTGRNNHLLAEVMLALGQVALLKNEYPISLFHTSRAWDEVQRVEDLDADFQAKILMQFATLHERMGKGSEAVEYYEQALLLNRCNGEERGKTYIRLAELYDRQKKYEQAEEYAMKAKVLLEEQANRQQCHAMQHRLVMLQRASSDWKMSVQKLLSIADQYERDGDKSKAGDIMADIAMICLEHNELDEAWAYAEKARMALSDTDPIIGKVHRVLSFVYFHHNDELKGEKHLTNAIKIFEQHGKMAELDEVNRQMCQYLDRKGEHQKAYERMVRFQQNLIEQLDQRGIVL</sequence>
<protein>
    <recommendedName>
        <fullName evidence="7">HTH cro/C1-type domain-containing protein</fullName>
    </recommendedName>
</protein>
<evidence type="ECO:0000313" key="9">
    <source>
        <dbReference type="Proteomes" id="UP000214688"/>
    </source>
</evidence>
<gene>
    <name evidence="8" type="ORF">CIG75_16810</name>
</gene>
<dbReference type="PANTHER" id="PTHR46630:SF1">
    <property type="entry name" value="TETRATRICOPEPTIDE REPEAT PROTEIN 29"/>
    <property type="match status" value="1"/>
</dbReference>
<name>A0A223D4J5_9BACL</name>
<dbReference type="SUPFAM" id="SSF47413">
    <property type="entry name" value="lambda repressor-like DNA-binding domains"/>
    <property type="match status" value="1"/>
</dbReference>
<dbReference type="Pfam" id="PF13424">
    <property type="entry name" value="TPR_12"/>
    <property type="match status" value="1"/>
</dbReference>
<evidence type="ECO:0000256" key="5">
    <source>
        <dbReference type="ARBA" id="ARBA00038253"/>
    </source>
</evidence>